<name>A0ABV4N961_9VIBR</name>
<dbReference type="RefSeq" id="WP_372265472.1">
    <property type="nucleotide sequence ID" value="NZ_JBFRUW010000018.1"/>
</dbReference>
<dbReference type="EMBL" id="JBFRUW010000018">
    <property type="protein sequence ID" value="MFA0567954.1"/>
    <property type="molecule type" value="Genomic_DNA"/>
</dbReference>
<protein>
    <submittedName>
        <fullName evidence="1">Uncharacterized protein</fullName>
    </submittedName>
</protein>
<dbReference type="Proteomes" id="UP001570417">
    <property type="component" value="Unassembled WGS sequence"/>
</dbReference>
<evidence type="ECO:0000313" key="1">
    <source>
        <dbReference type="EMBL" id="MFA0567954.1"/>
    </source>
</evidence>
<organism evidence="1 2">
    <name type="scientific">Vibrio gallaecicus</name>
    <dbReference type="NCBI Taxonomy" id="552386"/>
    <lineage>
        <taxon>Bacteria</taxon>
        <taxon>Pseudomonadati</taxon>
        <taxon>Pseudomonadota</taxon>
        <taxon>Gammaproteobacteria</taxon>
        <taxon>Vibrionales</taxon>
        <taxon>Vibrionaceae</taxon>
        <taxon>Vibrio</taxon>
    </lineage>
</organism>
<proteinExistence type="predicted"/>
<gene>
    <name evidence="1" type="ORF">AB4566_06670</name>
</gene>
<comment type="caution">
    <text evidence="1">The sequence shown here is derived from an EMBL/GenBank/DDBJ whole genome shotgun (WGS) entry which is preliminary data.</text>
</comment>
<keyword evidence="2" id="KW-1185">Reference proteome</keyword>
<evidence type="ECO:0000313" key="2">
    <source>
        <dbReference type="Proteomes" id="UP001570417"/>
    </source>
</evidence>
<sequence>MNQQTIQDDFEDDYDPGYSKEHEKIRSAYVKERRYLEVIEIELNRSKIIMIDEQGRKRKVPILSEH</sequence>
<reference evidence="1 2" key="1">
    <citation type="journal article" date="2024" name="ISME J.">
        <title>Tailless and filamentous prophages are predominant in marine Vibrio.</title>
        <authorList>
            <person name="Steensen K."/>
            <person name="Seneca J."/>
            <person name="Bartlau N."/>
            <person name="Yu X.A."/>
            <person name="Hussain F.A."/>
            <person name="Polz M.F."/>
        </authorList>
    </citation>
    <scope>NUCLEOTIDE SEQUENCE [LARGE SCALE GENOMIC DNA]</scope>
    <source>
        <strain evidence="1 2">10N.222.51.A1</strain>
    </source>
</reference>
<accession>A0ABV4N961</accession>